<evidence type="ECO:0000256" key="8">
    <source>
        <dbReference type="SAM" id="Phobius"/>
    </source>
</evidence>
<keyword evidence="11" id="KW-1185">Reference proteome</keyword>
<comment type="similarity">
    <text evidence="6">Belongs to the YccS/YhfK family.</text>
</comment>
<dbReference type="AlphaFoldDB" id="A0A2T0GRH6"/>
<dbReference type="EMBL" id="PVSR01000073">
    <property type="protein sequence ID" value="PRW61653.1"/>
    <property type="molecule type" value="Genomic_DNA"/>
</dbReference>
<keyword evidence="2" id="KW-1003">Cell membrane</keyword>
<comment type="caution">
    <text evidence="10">The sequence shown here is derived from an EMBL/GenBank/DDBJ whole genome shotgun (WGS) entry which is preliminary data.</text>
</comment>
<proteinExistence type="inferred from homology"/>
<dbReference type="STRING" id="1050202.GCA_000384035_01484"/>
<feature type="domain" description="Integral membrane bound transporter" evidence="9">
    <location>
        <begin position="373"/>
        <end position="494"/>
    </location>
</feature>
<dbReference type="GO" id="GO:0005886">
    <property type="term" value="C:plasma membrane"/>
    <property type="evidence" value="ECO:0007669"/>
    <property type="project" value="UniProtKB-SubCell"/>
</dbReference>
<dbReference type="PANTHER" id="PTHR30509">
    <property type="entry name" value="P-HYDROXYBENZOIC ACID EFFLUX PUMP SUBUNIT-RELATED"/>
    <property type="match status" value="1"/>
</dbReference>
<evidence type="ECO:0000256" key="7">
    <source>
        <dbReference type="SAM" id="MobiDB-lite"/>
    </source>
</evidence>
<keyword evidence="4 8" id="KW-1133">Transmembrane helix</keyword>
<evidence type="ECO:0000256" key="2">
    <source>
        <dbReference type="ARBA" id="ARBA00022475"/>
    </source>
</evidence>
<dbReference type="Pfam" id="PF13515">
    <property type="entry name" value="FUSC_2"/>
    <property type="match status" value="1"/>
</dbReference>
<feature type="transmembrane region" description="Helical" evidence="8">
    <location>
        <begin position="411"/>
        <end position="432"/>
    </location>
</feature>
<evidence type="ECO:0000256" key="4">
    <source>
        <dbReference type="ARBA" id="ARBA00022989"/>
    </source>
</evidence>
<dbReference type="PANTHER" id="PTHR30509:SF9">
    <property type="entry name" value="MULTIDRUG RESISTANCE PROTEIN MDTO"/>
    <property type="match status" value="1"/>
</dbReference>
<evidence type="ECO:0000313" key="10">
    <source>
        <dbReference type="EMBL" id="PRW61653.1"/>
    </source>
</evidence>
<dbReference type="InParanoid" id="A0A2T0GRH6"/>
<feature type="transmembrane region" description="Helical" evidence="8">
    <location>
        <begin position="481"/>
        <end position="502"/>
    </location>
</feature>
<reference evidence="10 11" key="1">
    <citation type="submission" date="2018-03" db="EMBL/GenBank/DDBJ databases">
        <title>Actinopolyspora mortivallis from Sahara, screening for active biomolecules.</title>
        <authorList>
            <person name="Selama O."/>
            <person name="Wellington E.M.H."/>
            <person name="Hacene H."/>
        </authorList>
    </citation>
    <scope>NUCLEOTIDE SEQUENCE [LARGE SCALE GENOMIC DNA]</scope>
    <source>
        <strain evidence="10 11">M5A</strain>
    </source>
</reference>
<comment type="subcellular location">
    <subcellularLocation>
        <location evidence="1">Cell membrane</location>
        <topology evidence="1">Multi-pass membrane protein</topology>
    </subcellularLocation>
</comment>
<keyword evidence="3 8" id="KW-0812">Transmembrane</keyword>
<keyword evidence="5 8" id="KW-0472">Membrane</keyword>
<evidence type="ECO:0000313" key="11">
    <source>
        <dbReference type="Proteomes" id="UP000239352"/>
    </source>
</evidence>
<evidence type="ECO:0000256" key="6">
    <source>
        <dbReference type="ARBA" id="ARBA00043993"/>
    </source>
</evidence>
<organism evidence="10 11">
    <name type="scientific">Actinopolyspora mortivallis</name>
    <dbReference type="NCBI Taxonomy" id="33906"/>
    <lineage>
        <taxon>Bacteria</taxon>
        <taxon>Bacillati</taxon>
        <taxon>Actinomycetota</taxon>
        <taxon>Actinomycetes</taxon>
        <taxon>Actinopolysporales</taxon>
        <taxon>Actinopolysporaceae</taxon>
        <taxon>Actinopolyspora</taxon>
    </lineage>
</organism>
<accession>A0A2T0GRH6</accession>
<dbReference type="RefSeq" id="WP_106115386.1">
    <property type="nucleotide sequence ID" value="NZ_PVSR01000073.1"/>
</dbReference>
<gene>
    <name evidence="10" type="ORF">CEP50_19595</name>
</gene>
<evidence type="ECO:0000256" key="1">
    <source>
        <dbReference type="ARBA" id="ARBA00004651"/>
    </source>
</evidence>
<feature type="region of interest" description="Disordered" evidence="7">
    <location>
        <begin position="640"/>
        <end position="661"/>
    </location>
</feature>
<feature type="transmembrane region" description="Helical" evidence="8">
    <location>
        <begin position="91"/>
        <end position="108"/>
    </location>
</feature>
<dbReference type="InterPro" id="IPR049453">
    <property type="entry name" value="Memb_transporter_dom"/>
</dbReference>
<evidence type="ECO:0000259" key="9">
    <source>
        <dbReference type="Pfam" id="PF13515"/>
    </source>
</evidence>
<evidence type="ECO:0000256" key="3">
    <source>
        <dbReference type="ARBA" id="ARBA00022692"/>
    </source>
</evidence>
<name>A0A2T0GRH6_ACTMO</name>
<evidence type="ECO:0000256" key="5">
    <source>
        <dbReference type="ARBA" id="ARBA00023136"/>
    </source>
</evidence>
<feature type="transmembrane region" description="Helical" evidence="8">
    <location>
        <begin position="452"/>
        <end position="469"/>
    </location>
</feature>
<dbReference type="Proteomes" id="UP000239352">
    <property type="component" value="Unassembled WGS sequence"/>
</dbReference>
<protein>
    <recommendedName>
        <fullName evidence="9">Integral membrane bound transporter domain-containing protein</fullName>
    </recommendedName>
</protein>
<sequence>MLPADTLSTRHPWSAVLTRLLRTLLPAWLLRMLRPSPIPVDGSRIGVAALGVGLPPAVGMATANLGEAVLVSLGGLCVTFSDPISSYRYRLRRVGLTVLLGGFGFAAGLLAPSLWAGALVVVGVSVLSVLSSRLGDLWGAAGAQMLTFCIVATGTPLENTPAGEQIAWFLGGELLTFGLIAATWPFRRTAPARRAVARVFESTARMLEAPCEGTRTEQRRVLTRALNEAHDILITVTAGATARSRVHDRLYMALTHATPVVETSVALAHRATPVPASLLENMRSLATCLRTGSLPPPHTPATGETHSATLRALDQELAELTDSLRSAKLAEPARLDTTGGRRARFRIWREGLAIGRTGWLLAVRMALCLTVAEAVGLALPLEQPYWVALTVALVLKPNSGSLFARTVLRGIGSVLGVALAVLLLAGPAHGWGMLPFTLLLAALVPDMLSRNYGLFTGVVTCLVLLKMNQVESIPDLPTVRLVDSLLGCGIVLVVCLVLSPLFRRAPLERGIAACLNTVAEYVSLSLSGVTRDRSVLRRRSYRELAELRATLRQRLVEPAPASRTAERWWPSIVVLERLVDEATARAVHLERGGGETNPQHTQLLVSGLRSLARQLRSAETTESCLSPERTAERLTELEAGINEVPEPSPKAGNRGVELVGR</sequence>
<feature type="transmembrane region" description="Helical" evidence="8">
    <location>
        <begin position="166"/>
        <end position="186"/>
    </location>
</feature>